<keyword evidence="2" id="KW-0282">Flagellum</keyword>
<dbReference type="EMBL" id="JBHSHD010000015">
    <property type="protein sequence ID" value="MFC4822137.1"/>
    <property type="molecule type" value="Genomic_DNA"/>
</dbReference>
<reference evidence="3" key="1">
    <citation type="journal article" date="2019" name="Int. J. Syst. Evol. Microbiol.">
        <title>The Global Catalogue of Microorganisms (GCM) 10K type strain sequencing project: providing services to taxonomists for standard genome sequencing and annotation.</title>
        <authorList>
            <consortium name="The Broad Institute Genomics Platform"/>
            <consortium name="The Broad Institute Genome Sequencing Center for Infectious Disease"/>
            <person name="Wu L."/>
            <person name="Ma J."/>
        </authorList>
    </citation>
    <scope>NUCLEOTIDE SEQUENCE [LARGE SCALE GENOMIC DNA]</scope>
    <source>
        <strain evidence="3">CCUG 30340</strain>
    </source>
</reference>
<proteinExistence type="predicted"/>
<name>A0ABV9QYI3_9GAMM</name>
<dbReference type="InterPro" id="IPR001543">
    <property type="entry name" value="FliN-like_C"/>
</dbReference>
<gene>
    <name evidence="2" type="ORF">ACFO6Q_17560</name>
</gene>
<feature type="domain" description="Flagellar motor switch protein FliN-like C-terminal" evidence="1">
    <location>
        <begin position="292"/>
        <end position="359"/>
    </location>
</feature>
<dbReference type="RefSeq" id="WP_380022417.1">
    <property type="nucleotide sequence ID" value="NZ_JBHSHD010000015.1"/>
</dbReference>
<comment type="caution">
    <text evidence="2">The sequence shown here is derived from an EMBL/GenBank/DDBJ whole genome shotgun (WGS) entry which is preliminary data.</text>
</comment>
<dbReference type="Proteomes" id="UP001595886">
    <property type="component" value="Unassembled WGS sequence"/>
</dbReference>
<protein>
    <submittedName>
        <fullName evidence="2">FliM/FliN family flagellar motor switch protein</fullName>
    </submittedName>
</protein>
<dbReference type="SUPFAM" id="SSF101801">
    <property type="entry name" value="Surface presentation of antigens (SPOA)"/>
    <property type="match status" value="1"/>
</dbReference>
<dbReference type="InterPro" id="IPR036429">
    <property type="entry name" value="SpoA-like_sf"/>
</dbReference>
<keyword evidence="2" id="KW-0966">Cell projection</keyword>
<sequence length="366" mass="38936">MTAAPVVDIPPPSAQPIGDRLRAIPPERAAAVTHLLAGGSRLLVEAAGSRLELRSDVAQEAPHATTVELGHANGRISLVLTAEHRVATIGERSWQDFTGDARLLAWTLAYEPLLTRLSELVGTSLLPAELRAAPNRSADVWHWVEFRYGQGEGEDCRGLIGLDRATLDALAAAPGWHPADADERVERDDIPLPCRLLLPIPDLTAGTLRELVADDVILLGSRSIVTATLRLCASTGQPALDARYAWLAAAAEGGISITRPLSAAEFRNLTMNESPEIPAADAGDGTPDFRDAIPVRVDLLLDTLHLSLGELGRVGAGQILELRQPVEGARVELRANGKVFGSGELVSLGETLGVKVTRIGDDRGLQ</sequence>
<evidence type="ECO:0000259" key="1">
    <source>
        <dbReference type="Pfam" id="PF01052"/>
    </source>
</evidence>
<dbReference type="Gene3D" id="2.30.330.10">
    <property type="entry name" value="SpoA-like"/>
    <property type="match status" value="1"/>
</dbReference>
<organism evidence="2 3">
    <name type="scientific">Dokdonella ginsengisoli</name>
    <dbReference type="NCBI Taxonomy" id="363846"/>
    <lineage>
        <taxon>Bacteria</taxon>
        <taxon>Pseudomonadati</taxon>
        <taxon>Pseudomonadota</taxon>
        <taxon>Gammaproteobacteria</taxon>
        <taxon>Lysobacterales</taxon>
        <taxon>Rhodanobacteraceae</taxon>
        <taxon>Dokdonella</taxon>
    </lineage>
</organism>
<evidence type="ECO:0000313" key="3">
    <source>
        <dbReference type="Proteomes" id="UP001595886"/>
    </source>
</evidence>
<dbReference type="Pfam" id="PF01052">
    <property type="entry name" value="FliMN_C"/>
    <property type="match status" value="1"/>
</dbReference>
<keyword evidence="2" id="KW-0969">Cilium</keyword>
<accession>A0ABV9QYI3</accession>
<keyword evidence="3" id="KW-1185">Reference proteome</keyword>
<evidence type="ECO:0000313" key="2">
    <source>
        <dbReference type="EMBL" id="MFC4822137.1"/>
    </source>
</evidence>